<keyword evidence="5" id="KW-1185">Reference proteome</keyword>
<reference evidence="4 5" key="1">
    <citation type="journal article" date="2019" name="Int. J. Syst. Evol. Microbiol.">
        <title>The Global Catalogue of Microorganisms (GCM) 10K type strain sequencing project: providing services to taxonomists for standard genome sequencing and annotation.</title>
        <authorList>
            <consortium name="The Broad Institute Genomics Platform"/>
            <consortium name="The Broad Institute Genome Sequencing Center for Infectious Disease"/>
            <person name="Wu L."/>
            <person name="Ma J."/>
        </authorList>
    </citation>
    <scope>NUCLEOTIDE SEQUENCE [LARGE SCALE GENOMIC DNA]</scope>
    <source>
        <strain evidence="4 5">JCM 14193</strain>
    </source>
</reference>
<dbReference type="InterPro" id="IPR022998">
    <property type="entry name" value="ThiamineP_synth_TenI"/>
</dbReference>
<dbReference type="RefSeq" id="WP_343782671.1">
    <property type="nucleotide sequence ID" value="NZ_BAAACZ010000010.1"/>
</dbReference>
<evidence type="ECO:0000256" key="1">
    <source>
        <dbReference type="ARBA" id="ARBA00004948"/>
    </source>
</evidence>
<dbReference type="Gene3D" id="3.20.20.70">
    <property type="entry name" value="Aldolase class I"/>
    <property type="match status" value="1"/>
</dbReference>
<sequence>MREIHLISNGKQSLESFSRVAQTVQAYVSYIHLREKHRTDEELLTWINELTKVGILKDKLIINDRVEVAVRMEVKGIQLTTHSEGVASVREAHPNLLIGQSVHSLEEAKKAEDEGANYIIFGHIYRTNSKPGLKPRGLEQLQKLVQSIEIPVIAIGGITPERVEGVMNCGAKGIAVMSGLIEAENPKEEVKCYLGGVL</sequence>
<keyword evidence="2" id="KW-0784">Thiamine biosynthesis</keyword>
<proteinExistence type="predicted"/>
<dbReference type="Pfam" id="PF02581">
    <property type="entry name" value="TMP-TENI"/>
    <property type="match status" value="1"/>
</dbReference>
<feature type="domain" description="Thiamine phosphate synthase/TenI" evidence="3">
    <location>
        <begin position="7"/>
        <end position="180"/>
    </location>
</feature>
<dbReference type="PANTHER" id="PTHR20857:SF22">
    <property type="entry name" value="THIAZOLE TAUTOMERASE"/>
    <property type="match status" value="1"/>
</dbReference>
<comment type="pathway">
    <text evidence="1">Cofactor biosynthesis; thiamine diphosphate biosynthesis.</text>
</comment>
<evidence type="ECO:0000313" key="4">
    <source>
        <dbReference type="EMBL" id="GAA0459711.1"/>
    </source>
</evidence>
<dbReference type="CDD" id="cd00564">
    <property type="entry name" value="TMP_TenI"/>
    <property type="match status" value="1"/>
</dbReference>
<dbReference type="Proteomes" id="UP001500740">
    <property type="component" value="Unassembled WGS sequence"/>
</dbReference>
<dbReference type="SUPFAM" id="SSF51391">
    <property type="entry name" value="Thiamin phosphate synthase"/>
    <property type="match status" value="1"/>
</dbReference>
<name>A0ABN0ZV30_9BACI</name>
<evidence type="ECO:0000313" key="5">
    <source>
        <dbReference type="Proteomes" id="UP001500740"/>
    </source>
</evidence>
<comment type="caution">
    <text evidence="4">The sequence shown here is derived from an EMBL/GenBank/DDBJ whole genome shotgun (WGS) entry which is preliminary data.</text>
</comment>
<protein>
    <submittedName>
        <fullName evidence="4">Thiazole tautomerase TenI</fullName>
    </submittedName>
</protein>
<gene>
    <name evidence="4" type="primary">tenI</name>
    <name evidence="4" type="ORF">GCM10008935_13750</name>
</gene>
<evidence type="ECO:0000256" key="2">
    <source>
        <dbReference type="ARBA" id="ARBA00022977"/>
    </source>
</evidence>
<accession>A0ABN0ZV30</accession>
<organism evidence="4 5">
    <name type="scientific">Alkalibacillus silvisoli</name>
    <dbReference type="NCBI Taxonomy" id="392823"/>
    <lineage>
        <taxon>Bacteria</taxon>
        <taxon>Bacillati</taxon>
        <taxon>Bacillota</taxon>
        <taxon>Bacilli</taxon>
        <taxon>Bacillales</taxon>
        <taxon>Bacillaceae</taxon>
        <taxon>Alkalibacillus</taxon>
    </lineage>
</organism>
<dbReference type="EMBL" id="BAAACZ010000010">
    <property type="protein sequence ID" value="GAA0459711.1"/>
    <property type="molecule type" value="Genomic_DNA"/>
</dbReference>
<dbReference type="InterPro" id="IPR036206">
    <property type="entry name" value="ThiamineP_synth_sf"/>
</dbReference>
<dbReference type="PANTHER" id="PTHR20857">
    <property type="entry name" value="THIAMINE-PHOSPHATE PYROPHOSPHORYLASE"/>
    <property type="match status" value="1"/>
</dbReference>
<dbReference type="InterPro" id="IPR013785">
    <property type="entry name" value="Aldolase_TIM"/>
</dbReference>
<dbReference type="NCBIfam" id="NF005819">
    <property type="entry name" value="PRK07695.1"/>
    <property type="match status" value="1"/>
</dbReference>
<evidence type="ECO:0000259" key="3">
    <source>
        <dbReference type="Pfam" id="PF02581"/>
    </source>
</evidence>